<reference evidence="4 5" key="1">
    <citation type="journal article" date="2020" name="Syst. Appl. Microbiol.">
        <title>Alienimonas chondri sp. nov., a novel planctomycete isolated from the biofilm of the red alga Chondrus crispus.</title>
        <authorList>
            <person name="Vitorino I."/>
            <person name="Albuquerque L."/>
            <person name="Wiegand S."/>
            <person name="Kallscheuer N."/>
            <person name="da Costa M.S."/>
            <person name="Lobo-da-Cunha A."/>
            <person name="Jogler C."/>
            <person name="Lage O.M."/>
        </authorList>
    </citation>
    <scope>NUCLEOTIDE SEQUENCE [LARGE SCALE GENOMIC DNA]</scope>
    <source>
        <strain evidence="4 5">LzC2</strain>
    </source>
</reference>
<dbReference type="Gene3D" id="2.30.42.10">
    <property type="match status" value="1"/>
</dbReference>
<name>A0ABX1V8S6_9PLAN</name>
<keyword evidence="4" id="KW-0687">Ribonucleoprotein</keyword>
<evidence type="ECO:0000313" key="4">
    <source>
        <dbReference type="EMBL" id="NNJ24534.1"/>
    </source>
</evidence>
<keyword evidence="5" id="KW-1185">Reference proteome</keyword>
<feature type="domain" description="PDZ" evidence="3">
    <location>
        <begin position="245"/>
        <end position="328"/>
    </location>
</feature>
<dbReference type="Pfam" id="PF13365">
    <property type="entry name" value="Trypsin_2"/>
    <property type="match status" value="1"/>
</dbReference>
<dbReference type="InterPro" id="IPR051201">
    <property type="entry name" value="Chloro_Bact_Ser_Proteases"/>
</dbReference>
<comment type="caution">
    <text evidence="4">The sequence shown here is derived from an EMBL/GenBank/DDBJ whole genome shotgun (WGS) entry which is preliminary data.</text>
</comment>
<dbReference type="GO" id="GO:0016787">
    <property type="term" value="F:hydrolase activity"/>
    <property type="evidence" value="ECO:0007669"/>
    <property type="project" value="UniProtKB-KW"/>
</dbReference>
<gene>
    <name evidence="4" type="primary">degQ</name>
    <name evidence="4" type="ORF">LzC2_05920</name>
</gene>
<dbReference type="InterPro" id="IPR036034">
    <property type="entry name" value="PDZ_sf"/>
</dbReference>
<dbReference type="InterPro" id="IPR001940">
    <property type="entry name" value="Peptidase_S1C"/>
</dbReference>
<dbReference type="SMART" id="SM00228">
    <property type="entry name" value="PDZ"/>
    <property type="match status" value="1"/>
</dbReference>
<dbReference type="RefSeq" id="WP_171183583.1">
    <property type="nucleotide sequence ID" value="NZ_WTPX01000010.1"/>
</dbReference>
<dbReference type="PROSITE" id="PS50106">
    <property type="entry name" value="PDZ"/>
    <property type="match status" value="1"/>
</dbReference>
<sequence>MIVAATLLACGLFAEDPAIEDAGVATSARAVTAETLPKVVKIFGAGGLRGLPAYGTGFLISPRGHVATAWNHVLDADPNILVVLDDGRRLTCKLLAADPSRGLAVLEPERDDLDLPHFDPATFAPAEAGARVLAFSNSYKVAGGDEPVAVQRAVISAVAELDARRGRNAAGIAGPVLILDAPTNNPGSAGGPIVDRRGSLVGIIGRELKNDATNVFVNYALPAEKIGETLTAMMEDDFVATSSASIALSGGPQPADLGALLVPDVVRRTPAYVELVQPDSPAAAAGLRAGDLIVLIDGELVPSIRLLRSRLAAVEPGEPVDLVVRRDGELVPLTVAVPEVEDLRDPPAELPRDRR</sequence>
<evidence type="ECO:0000313" key="5">
    <source>
        <dbReference type="Proteomes" id="UP000609651"/>
    </source>
</evidence>
<proteinExistence type="predicted"/>
<dbReference type="InterPro" id="IPR001478">
    <property type="entry name" value="PDZ"/>
</dbReference>
<dbReference type="Gene3D" id="2.40.10.120">
    <property type="match status" value="1"/>
</dbReference>
<dbReference type="PANTHER" id="PTHR43343">
    <property type="entry name" value="PEPTIDASE S12"/>
    <property type="match status" value="1"/>
</dbReference>
<dbReference type="EC" id="3.4.21.107" evidence="4"/>
<keyword evidence="4" id="KW-0689">Ribosomal protein</keyword>
<dbReference type="SUPFAM" id="SSF50494">
    <property type="entry name" value="Trypsin-like serine proteases"/>
    <property type="match status" value="1"/>
</dbReference>
<evidence type="ECO:0000256" key="1">
    <source>
        <dbReference type="ARBA" id="ARBA00022670"/>
    </source>
</evidence>
<dbReference type="EMBL" id="WTPX01000010">
    <property type="protein sequence ID" value="NNJ24534.1"/>
    <property type="molecule type" value="Genomic_DNA"/>
</dbReference>
<keyword evidence="2 4" id="KW-0378">Hydrolase</keyword>
<evidence type="ECO:0000259" key="3">
    <source>
        <dbReference type="PROSITE" id="PS50106"/>
    </source>
</evidence>
<dbReference type="PRINTS" id="PR00834">
    <property type="entry name" value="PROTEASES2C"/>
</dbReference>
<dbReference type="PANTHER" id="PTHR43343:SF3">
    <property type="entry name" value="PROTEASE DO-LIKE 8, CHLOROPLASTIC"/>
    <property type="match status" value="1"/>
</dbReference>
<dbReference type="GO" id="GO:0005840">
    <property type="term" value="C:ribosome"/>
    <property type="evidence" value="ECO:0007669"/>
    <property type="project" value="UniProtKB-KW"/>
</dbReference>
<dbReference type="SUPFAM" id="SSF50156">
    <property type="entry name" value="PDZ domain-like"/>
    <property type="match status" value="1"/>
</dbReference>
<dbReference type="Pfam" id="PF13180">
    <property type="entry name" value="PDZ_2"/>
    <property type="match status" value="1"/>
</dbReference>
<keyword evidence="1" id="KW-0645">Protease</keyword>
<evidence type="ECO:0000256" key="2">
    <source>
        <dbReference type="ARBA" id="ARBA00022801"/>
    </source>
</evidence>
<dbReference type="Proteomes" id="UP000609651">
    <property type="component" value="Unassembled WGS sequence"/>
</dbReference>
<accession>A0ABX1V8S6</accession>
<organism evidence="4 5">
    <name type="scientific">Alienimonas chondri</name>
    <dbReference type="NCBI Taxonomy" id="2681879"/>
    <lineage>
        <taxon>Bacteria</taxon>
        <taxon>Pseudomonadati</taxon>
        <taxon>Planctomycetota</taxon>
        <taxon>Planctomycetia</taxon>
        <taxon>Planctomycetales</taxon>
        <taxon>Planctomycetaceae</taxon>
        <taxon>Alienimonas</taxon>
    </lineage>
</organism>
<protein>
    <submittedName>
        <fullName evidence="4">Periplasmic pH-dependent serine endoprotease DegQ</fullName>
        <ecNumber evidence="4">3.4.21.107</ecNumber>
    </submittedName>
</protein>
<dbReference type="InterPro" id="IPR009003">
    <property type="entry name" value="Peptidase_S1_PA"/>
</dbReference>